<dbReference type="InterPro" id="IPR036866">
    <property type="entry name" value="RibonucZ/Hydroxyglut_hydro"/>
</dbReference>
<protein>
    <submittedName>
        <fullName evidence="2">Metallo-hydrolase</fullName>
    </submittedName>
</protein>
<dbReference type="InterPro" id="IPR001279">
    <property type="entry name" value="Metallo-B-lactamas"/>
</dbReference>
<dbReference type="SUPFAM" id="SSF56281">
    <property type="entry name" value="Metallo-hydrolase/oxidoreductase"/>
    <property type="match status" value="1"/>
</dbReference>
<dbReference type="RefSeq" id="WP_220203202.1">
    <property type="nucleotide sequence ID" value="NZ_BNJK01000001.1"/>
</dbReference>
<dbReference type="InterPro" id="IPR052533">
    <property type="entry name" value="WalJ/YycJ-like"/>
</dbReference>
<gene>
    <name evidence="2" type="primary">covX</name>
    <name evidence="2" type="ORF">KSF_024110</name>
</gene>
<dbReference type="PANTHER" id="PTHR47619:SF1">
    <property type="entry name" value="EXODEOXYRIBONUCLEASE WALJ"/>
    <property type="match status" value="1"/>
</dbReference>
<organism evidence="2 3">
    <name type="scientific">Reticulibacter mediterranei</name>
    <dbReference type="NCBI Taxonomy" id="2778369"/>
    <lineage>
        <taxon>Bacteria</taxon>
        <taxon>Bacillati</taxon>
        <taxon>Chloroflexota</taxon>
        <taxon>Ktedonobacteria</taxon>
        <taxon>Ktedonobacterales</taxon>
        <taxon>Reticulibacteraceae</taxon>
        <taxon>Reticulibacter</taxon>
    </lineage>
</organism>
<proteinExistence type="predicted"/>
<dbReference type="Pfam" id="PF12706">
    <property type="entry name" value="Lactamase_B_2"/>
    <property type="match status" value="1"/>
</dbReference>
<dbReference type="AlphaFoldDB" id="A0A8J3N195"/>
<evidence type="ECO:0000313" key="2">
    <source>
        <dbReference type="EMBL" id="GHO92363.1"/>
    </source>
</evidence>
<sequence>MRVVSLGSGSSGNALLIEAGPRGRTKLLVDAGFSVRIIAERLHKIGVHLTQLQGVLITHEHSDHVLGLPTLMKRYHIPVITNPSTYAVIEEGLATGMWRSDSGKLVSSQKETIPLIDPANDATADISTQDQDGALSAEPAIVDVSSTPTLFLPLEVGASRVIGDITVTSFSISHDAVAPCGYLLSAGGCRVCVVTDSGEVTPAMLDMMRLADLLILESNHDRERLLRGPYPYYLKMRILSSTGHLSNDQAAEAVLRTWRGDSVRWLWLSHLSRTNNTPTLALGHMRMRLKEARANLTQLHISVSPPGMGHTWDSTQLWHTSSLWNMPG</sequence>
<dbReference type="Proteomes" id="UP000597444">
    <property type="component" value="Unassembled WGS sequence"/>
</dbReference>
<dbReference type="SMART" id="SM00849">
    <property type="entry name" value="Lactamase_B"/>
    <property type="match status" value="1"/>
</dbReference>
<dbReference type="PANTHER" id="PTHR47619">
    <property type="entry name" value="METALLO-HYDROLASE YYCJ-RELATED"/>
    <property type="match status" value="1"/>
</dbReference>
<accession>A0A8J3N195</accession>
<feature type="domain" description="Metallo-beta-lactamase" evidence="1">
    <location>
        <begin position="11"/>
        <end position="244"/>
    </location>
</feature>
<dbReference type="EMBL" id="BNJK01000001">
    <property type="protein sequence ID" value="GHO92363.1"/>
    <property type="molecule type" value="Genomic_DNA"/>
</dbReference>
<evidence type="ECO:0000259" key="1">
    <source>
        <dbReference type="SMART" id="SM00849"/>
    </source>
</evidence>
<name>A0A8J3N195_9CHLR</name>
<dbReference type="Gene3D" id="3.60.15.10">
    <property type="entry name" value="Ribonuclease Z/Hydroxyacylglutathione hydrolase-like"/>
    <property type="match status" value="1"/>
</dbReference>
<dbReference type="Pfam" id="PF00753">
    <property type="entry name" value="Lactamase_B"/>
    <property type="match status" value="1"/>
</dbReference>
<reference evidence="2" key="1">
    <citation type="submission" date="2020-10" db="EMBL/GenBank/DDBJ databases">
        <title>Taxonomic study of unclassified bacteria belonging to the class Ktedonobacteria.</title>
        <authorList>
            <person name="Yabe S."/>
            <person name="Wang C.M."/>
            <person name="Zheng Y."/>
            <person name="Sakai Y."/>
            <person name="Cavaletti L."/>
            <person name="Monciardini P."/>
            <person name="Donadio S."/>
        </authorList>
    </citation>
    <scope>NUCLEOTIDE SEQUENCE</scope>
    <source>
        <strain evidence="2">ID150040</strain>
    </source>
</reference>
<keyword evidence="3" id="KW-1185">Reference proteome</keyword>
<comment type="caution">
    <text evidence="2">The sequence shown here is derived from an EMBL/GenBank/DDBJ whole genome shotgun (WGS) entry which is preliminary data.</text>
</comment>
<evidence type="ECO:0000313" key="3">
    <source>
        <dbReference type="Proteomes" id="UP000597444"/>
    </source>
</evidence>